<dbReference type="InterPro" id="IPR051397">
    <property type="entry name" value="Zn-ADH-like_protein"/>
</dbReference>
<comment type="caution">
    <text evidence="2">The sequence shown here is derived from an EMBL/GenBank/DDBJ whole genome shotgun (WGS) entry which is preliminary data.</text>
</comment>
<dbReference type="InterPro" id="IPR011032">
    <property type="entry name" value="GroES-like_sf"/>
</dbReference>
<keyword evidence="3" id="KW-1185">Reference proteome</keyword>
<dbReference type="InterPro" id="IPR020843">
    <property type="entry name" value="ER"/>
</dbReference>
<dbReference type="InterPro" id="IPR013154">
    <property type="entry name" value="ADH-like_N"/>
</dbReference>
<protein>
    <submittedName>
        <fullName evidence="2">Oxidoreductase</fullName>
    </submittedName>
</protein>
<gene>
    <name evidence="2" type="ORF">GCM10010251_09170</name>
</gene>
<name>A0A918BY21_9ACTN</name>
<dbReference type="SUPFAM" id="SSF51735">
    <property type="entry name" value="NAD(P)-binding Rossmann-fold domains"/>
    <property type="match status" value="1"/>
</dbReference>
<dbReference type="Pfam" id="PF08240">
    <property type="entry name" value="ADH_N"/>
    <property type="match status" value="1"/>
</dbReference>
<organism evidence="2 3">
    <name type="scientific">Streptomyces aurantiogriseus</name>
    <dbReference type="NCBI Taxonomy" id="66870"/>
    <lineage>
        <taxon>Bacteria</taxon>
        <taxon>Bacillati</taxon>
        <taxon>Actinomycetota</taxon>
        <taxon>Actinomycetes</taxon>
        <taxon>Kitasatosporales</taxon>
        <taxon>Streptomycetaceae</taxon>
        <taxon>Streptomyces</taxon>
    </lineage>
</organism>
<dbReference type="Pfam" id="PF13602">
    <property type="entry name" value="ADH_zinc_N_2"/>
    <property type="match status" value="1"/>
</dbReference>
<reference evidence="2" key="2">
    <citation type="submission" date="2020-09" db="EMBL/GenBank/DDBJ databases">
        <authorList>
            <person name="Sun Q."/>
            <person name="Ohkuma M."/>
        </authorList>
    </citation>
    <scope>NUCLEOTIDE SEQUENCE</scope>
    <source>
        <strain evidence="2">JCM 4346</strain>
    </source>
</reference>
<dbReference type="SUPFAM" id="SSF50129">
    <property type="entry name" value="GroES-like"/>
    <property type="match status" value="1"/>
</dbReference>
<dbReference type="PANTHER" id="PTHR43677">
    <property type="entry name" value="SHORT-CHAIN DEHYDROGENASE/REDUCTASE"/>
    <property type="match status" value="1"/>
</dbReference>
<dbReference type="Gene3D" id="3.90.180.10">
    <property type="entry name" value="Medium-chain alcohol dehydrogenases, catalytic domain"/>
    <property type="match status" value="1"/>
</dbReference>
<dbReference type="SMART" id="SM00829">
    <property type="entry name" value="PKS_ER"/>
    <property type="match status" value="1"/>
</dbReference>
<evidence type="ECO:0000313" key="2">
    <source>
        <dbReference type="EMBL" id="GGQ96526.1"/>
    </source>
</evidence>
<evidence type="ECO:0000259" key="1">
    <source>
        <dbReference type="SMART" id="SM00829"/>
    </source>
</evidence>
<feature type="domain" description="Enoyl reductase (ER)" evidence="1">
    <location>
        <begin position="10"/>
        <end position="303"/>
    </location>
</feature>
<reference evidence="2" key="1">
    <citation type="journal article" date="2014" name="Int. J. Syst. Evol. Microbiol.">
        <title>Complete genome sequence of Corynebacterium casei LMG S-19264T (=DSM 44701T), isolated from a smear-ripened cheese.</title>
        <authorList>
            <consortium name="US DOE Joint Genome Institute (JGI-PGF)"/>
            <person name="Walter F."/>
            <person name="Albersmeier A."/>
            <person name="Kalinowski J."/>
            <person name="Ruckert C."/>
        </authorList>
    </citation>
    <scope>NUCLEOTIDE SEQUENCE</scope>
    <source>
        <strain evidence="2">JCM 4346</strain>
    </source>
</reference>
<dbReference type="InterPro" id="IPR036291">
    <property type="entry name" value="NAD(P)-bd_dom_sf"/>
</dbReference>
<dbReference type="GO" id="GO:0016491">
    <property type="term" value="F:oxidoreductase activity"/>
    <property type="evidence" value="ECO:0007669"/>
    <property type="project" value="InterPro"/>
</dbReference>
<accession>A0A918BY21</accession>
<dbReference type="AlphaFoldDB" id="A0A918BY21"/>
<evidence type="ECO:0000313" key="3">
    <source>
        <dbReference type="Proteomes" id="UP000658320"/>
    </source>
</evidence>
<proteinExistence type="predicted"/>
<sequence length="305" mass="31386">MRRVRYDSPGGPLSLEEAPVPAPAAGELLVRCEAVGVTLPVVRKVTEAAEPVPLGGEVAGEVMAVGERVSRFRVGERVTGLCFGHGYADFALLHETMTSPVPDTASAVDAVALVRSGLVALGALSAARPAPGEAALVTAAASGVGHLAVQLARTRGASRVVGAVSDPAKAAFVSTLGADEVVIYDHEDWGEPVDYILDAVGGELLTAAVAALAPSGRLVAYSSGGGTIRAYDLLVGAKSVIGFQMGLIARGQPDVYERWRQELWQLFAGGALKPAVHAEFALEDAAKAHEVIASRSNLGKVVLVP</sequence>
<dbReference type="RefSeq" id="WP_189932450.1">
    <property type="nucleotide sequence ID" value="NZ_BMSX01000002.1"/>
</dbReference>
<dbReference type="Gene3D" id="3.40.50.720">
    <property type="entry name" value="NAD(P)-binding Rossmann-like Domain"/>
    <property type="match status" value="1"/>
</dbReference>
<dbReference type="EMBL" id="BMSX01000002">
    <property type="protein sequence ID" value="GGQ96526.1"/>
    <property type="molecule type" value="Genomic_DNA"/>
</dbReference>
<dbReference type="Proteomes" id="UP000658320">
    <property type="component" value="Unassembled WGS sequence"/>
</dbReference>
<dbReference type="PANTHER" id="PTHR43677:SF4">
    <property type="entry name" value="QUINONE OXIDOREDUCTASE-LIKE PROTEIN 2"/>
    <property type="match status" value="1"/>
</dbReference>